<sequence length="158" mass="17818">MRELILLRHAHAEPASIGQTDFDRPLSQHGMIEAEAAGYWLRKQRLTPDRVLCSPARRARETLETILAVIGYVEQCLEERLYEATVGTLMALADEYREIDRLLLVGHNPGMEQLVSLIRSRETSEYPGMPTGSIALLALPLNASIELGITYLTAFWWP</sequence>
<evidence type="ECO:0000256" key="1">
    <source>
        <dbReference type="ARBA" id="ARBA00022801"/>
    </source>
</evidence>
<dbReference type="PANTHER" id="PTHR20935">
    <property type="entry name" value="PHOSPHOGLYCERATE MUTASE-RELATED"/>
    <property type="match status" value="1"/>
</dbReference>
<dbReference type="InterPro" id="IPR029033">
    <property type="entry name" value="His_PPase_superfam"/>
</dbReference>
<dbReference type="Gene3D" id="3.40.50.1240">
    <property type="entry name" value="Phosphoglycerate mutase-like"/>
    <property type="match status" value="1"/>
</dbReference>
<feature type="active site" description="Tele-phosphohistidine intermediate" evidence="2">
    <location>
        <position position="9"/>
    </location>
</feature>
<dbReference type="OrthoDB" id="9810154at2"/>
<dbReference type="CDD" id="cd07067">
    <property type="entry name" value="HP_PGM_like"/>
    <property type="match status" value="1"/>
</dbReference>
<reference evidence="4 6" key="1">
    <citation type="journal article" date="2014" name="Genome Announc.">
        <title>Draft Genome Sequence of Xylella fastidiosa Pear Leaf Scorch Strain in Taiwan.</title>
        <authorList>
            <person name="Su C.C."/>
            <person name="Deng W.L."/>
            <person name="Jan F.J."/>
            <person name="Chang C.J."/>
            <person name="Huang H."/>
            <person name="Chen J."/>
        </authorList>
    </citation>
    <scope>NUCLEOTIDE SEQUENCE [LARGE SCALE GENOMIC DNA]</scope>
    <source>
        <strain evidence="4 6">PLS229</strain>
    </source>
</reference>
<dbReference type="KEGG" id="xtw:AB672_02330"/>
<dbReference type="SUPFAM" id="SSF53254">
    <property type="entry name" value="Phosphoglycerate mutase-like"/>
    <property type="match status" value="1"/>
</dbReference>
<dbReference type="eggNOG" id="COG2062">
    <property type="taxonomic scope" value="Bacteria"/>
</dbReference>
<evidence type="ECO:0000256" key="2">
    <source>
        <dbReference type="PIRSR" id="PIRSR613078-1"/>
    </source>
</evidence>
<dbReference type="GO" id="GO:0016787">
    <property type="term" value="F:hydrolase activity"/>
    <property type="evidence" value="ECO:0007669"/>
    <property type="project" value="UniProtKB-KW"/>
</dbReference>
<dbReference type="STRING" id="1444770.AF72_10320"/>
<dbReference type="GeneID" id="68900115"/>
<evidence type="ECO:0000313" key="7">
    <source>
        <dbReference type="Proteomes" id="UP001430701"/>
    </source>
</evidence>
<keyword evidence="1" id="KW-0378">Hydrolase</keyword>
<feature type="active site" description="Proton donor/acceptor" evidence="2">
    <location>
        <position position="83"/>
    </location>
</feature>
<accession>Z9JHV0</accession>
<dbReference type="SMART" id="SM00855">
    <property type="entry name" value="PGAM"/>
    <property type="match status" value="1"/>
</dbReference>
<dbReference type="RefSeq" id="WP_038272079.1">
    <property type="nucleotide sequence ID" value="NZ_CP053627.1"/>
</dbReference>
<evidence type="ECO:0000313" key="6">
    <source>
        <dbReference type="Proteomes" id="UP000020406"/>
    </source>
</evidence>
<organism evidence="4 6">
    <name type="scientific">Xylella taiwanensis</name>
    <dbReference type="NCBI Taxonomy" id="1444770"/>
    <lineage>
        <taxon>Bacteria</taxon>
        <taxon>Pseudomonadati</taxon>
        <taxon>Pseudomonadota</taxon>
        <taxon>Gammaproteobacteria</taxon>
        <taxon>Lysobacterales</taxon>
        <taxon>Lysobacteraceae</taxon>
        <taxon>Xylella</taxon>
    </lineage>
</organism>
<name>Z9JHV0_9GAMM</name>
<dbReference type="PANTHER" id="PTHR20935:SF1">
    <property type="entry name" value="SLL1549 PROTEIN"/>
    <property type="match status" value="1"/>
</dbReference>
<dbReference type="PATRIC" id="fig|1444770.3.peg.2446"/>
<evidence type="ECO:0000313" key="4">
    <source>
        <dbReference type="EMBL" id="EWS77548.1"/>
    </source>
</evidence>
<proteinExistence type="predicted"/>
<dbReference type="Pfam" id="PF00300">
    <property type="entry name" value="His_Phos_1"/>
    <property type="match status" value="1"/>
</dbReference>
<evidence type="ECO:0000313" key="5">
    <source>
        <dbReference type="EMBL" id="MCD8473224.1"/>
    </source>
</evidence>
<dbReference type="EMBL" id="JAJPPU010000002">
    <property type="protein sequence ID" value="MCD8473224.1"/>
    <property type="molecule type" value="Genomic_DNA"/>
</dbReference>
<keyword evidence="7" id="KW-1185">Reference proteome</keyword>
<comment type="caution">
    <text evidence="4">The sequence shown here is derived from an EMBL/GenBank/DDBJ whole genome shotgun (WGS) entry which is preliminary data.</text>
</comment>
<dbReference type="Proteomes" id="UP000020406">
    <property type="component" value="Unassembled WGS sequence"/>
</dbReference>
<dbReference type="Proteomes" id="UP001430701">
    <property type="component" value="Unassembled WGS sequence"/>
</dbReference>
<evidence type="ECO:0000256" key="3">
    <source>
        <dbReference type="PIRSR" id="PIRSR613078-2"/>
    </source>
</evidence>
<dbReference type="InterPro" id="IPR051021">
    <property type="entry name" value="Mito_Ser/Thr_phosphatase"/>
</dbReference>
<dbReference type="AlphaFoldDB" id="Z9JHV0"/>
<protein>
    <submittedName>
        <fullName evidence="5">Histidine phosphatase family protein</fullName>
    </submittedName>
    <submittedName>
        <fullName evidence="4">Phosphoglycerate mutase</fullName>
    </submittedName>
</protein>
<reference evidence="5" key="2">
    <citation type="submission" date="2021-11" db="EMBL/GenBank/DDBJ databases">
        <title>Genome sequence of Xylella taiwanensis PLS432.</title>
        <authorList>
            <person name="Weng L.-W."/>
            <person name="Su C.-C."/>
            <person name="Tsai C.-W."/>
            <person name="Kuo C.-H."/>
        </authorList>
    </citation>
    <scope>NUCLEOTIDE SEQUENCE</scope>
    <source>
        <strain evidence="5">PLS432</strain>
    </source>
</reference>
<dbReference type="EMBL" id="JDSQ01000018">
    <property type="protein sequence ID" value="EWS77548.1"/>
    <property type="molecule type" value="Genomic_DNA"/>
</dbReference>
<dbReference type="InterPro" id="IPR013078">
    <property type="entry name" value="His_Pase_superF_clade-1"/>
</dbReference>
<gene>
    <name evidence="4" type="ORF">AF72_10320</name>
    <name evidence="5" type="ORF">LPH55_07090</name>
</gene>
<feature type="binding site" evidence="3">
    <location>
        <position position="58"/>
    </location>
    <ligand>
        <name>substrate</name>
    </ligand>
</feature>